<evidence type="ECO:0000256" key="3">
    <source>
        <dbReference type="ARBA" id="ARBA00004496"/>
    </source>
</evidence>
<dbReference type="Pfam" id="PF02518">
    <property type="entry name" value="HATPase_c"/>
    <property type="match status" value="1"/>
</dbReference>
<accession>A0A7W8KGA7</accession>
<dbReference type="SMART" id="SM00065">
    <property type="entry name" value="GAF"/>
    <property type="match status" value="3"/>
</dbReference>
<evidence type="ECO:0000313" key="22">
    <source>
        <dbReference type="EMBL" id="MBB5377560.1"/>
    </source>
</evidence>
<evidence type="ECO:0000256" key="14">
    <source>
        <dbReference type="ARBA" id="ARBA00023004"/>
    </source>
</evidence>
<dbReference type="GO" id="GO:0005524">
    <property type="term" value="F:ATP binding"/>
    <property type="evidence" value="ECO:0007669"/>
    <property type="project" value="UniProtKB-KW"/>
</dbReference>
<keyword evidence="11" id="KW-0547">Nucleotide-binding</keyword>
<evidence type="ECO:0000256" key="2">
    <source>
        <dbReference type="ARBA" id="ARBA00001966"/>
    </source>
</evidence>
<reference evidence="21" key="1">
    <citation type="journal article" date="2014" name="Int. J. Syst. Evol. Microbiol.">
        <title>Complete genome of a new Firmicutes species belonging to the dominant human colonic microbiota ('Ruminococcus bicirculans') reveals two chromosomes and a selective capacity to utilize plant glucans.</title>
        <authorList>
            <consortium name="NISC Comparative Sequencing Program"/>
            <person name="Wegmann U."/>
            <person name="Louis P."/>
            <person name="Goesmann A."/>
            <person name="Henrissat B."/>
            <person name="Duncan S.H."/>
            <person name="Flint H.J."/>
        </authorList>
    </citation>
    <scope>NUCLEOTIDE SEQUENCE</scope>
    <source>
        <strain evidence="21">CGMCC 1.18437</strain>
    </source>
</reference>
<dbReference type="PANTHER" id="PTHR24421">
    <property type="entry name" value="NITRATE/NITRITE SENSOR PROTEIN NARX-RELATED"/>
    <property type="match status" value="1"/>
</dbReference>
<dbReference type="InterPro" id="IPR003594">
    <property type="entry name" value="HATPase_dom"/>
</dbReference>
<dbReference type="GO" id="GO:0051539">
    <property type="term" value="F:4 iron, 4 sulfur cluster binding"/>
    <property type="evidence" value="ECO:0007669"/>
    <property type="project" value="UniProtKB-KW"/>
</dbReference>
<keyword evidence="7" id="KW-0963">Cytoplasm</keyword>
<comment type="cofactor">
    <cofactor evidence="2">
        <name>[4Fe-4S] cluster</name>
        <dbReference type="ChEBI" id="CHEBI:49883"/>
    </cofactor>
</comment>
<gene>
    <name evidence="21" type="ORF">GCM10017781_29890</name>
    <name evidence="22" type="ORF">HNQ07_003052</name>
</gene>
<dbReference type="SUPFAM" id="SSF55874">
    <property type="entry name" value="ATPase domain of HSP90 chaperone/DNA topoisomerase II/histidine kinase"/>
    <property type="match status" value="1"/>
</dbReference>
<evidence type="ECO:0000256" key="11">
    <source>
        <dbReference type="ARBA" id="ARBA00022741"/>
    </source>
</evidence>
<dbReference type="InterPro" id="IPR000014">
    <property type="entry name" value="PAS"/>
</dbReference>
<dbReference type="InterPro" id="IPR004358">
    <property type="entry name" value="Sig_transdc_His_kin-like_C"/>
</dbReference>
<feature type="domain" description="Histidine kinase" evidence="19">
    <location>
        <begin position="870"/>
        <end position="958"/>
    </location>
</feature>
<feature type="domain" description="PAS" evidence="20">
    <location>
        <begin position="620"/>
        <end position="693"/>
    </location>
</feature>
<dbReference type="InterPro" id="IPR036890">
    <property type="entry name" value="HATPase_C_sf"/>
</dbReference>
<keyword evidence="8" id="KW-0597">Phosphoprotein</keyword>
<keyword evidence="12 22" id="KW-0418">Kinase</keyword>
<evidence type="ECO:0000256" key="12">
    <source>
        <dbReference type="ARBA" id="ARBA00022777"/>
    </source>
</evidence>
<evidence type="ECO:0000313" key="23">
    <source>
        <dbReference type="Proteomes" id="UP000539473"/>
    </source>
</evidence>
<dbReference type="CDD" id="cd16917">
    <property type="entry name" value="HATPase_UhpB-NarQ-NarX-like"/>
    <property type="match status" value="1"/>
</dbReference>
<sequence length="958" mass="102256">MTLPPFPPTLTNASTTVQFGRALAEFACHVAGAHGVQVWVVQDAHLEVVAEEGRGLGLSDGTLAGRALAGGTLIAEGMLSALPFGCGVIEFVGARPEGIEELLTVSPLFTLALEGVQAREARRGHGRIAETVEGLVRRLGGSLDLPQVLTVTAQSAALALGFSRAFVGLFDQVVEGVARTGEVYTYGFDESFTGGIGVGPVTFERLMTRGEAIRYERVRDAGSAFAASLAELGPEAAVLAPLSARGRPLGLLYVDSRSPGAGATEDDARLVLALAEQASLAIDNARLYALETRKREAAEALREAGAALAGSLHLSDTLPRVLERAVALFRADAAAVYELQPDGRTLNIRSALGLPSEYVLRVRAKVGAGVTGRAAERREVVAARDLNTENYGGGSRYTRQLLAQGRYPYKGVVGLPLVTRAGVFGVLTLYWEATLPLDDDDRALLGVFAAQAALAIENARLYEEELRRERESAVLLNVGRLLGEDQGDETLAEAARLATLALNGGRGLIALLGEYGEVVRCATYNLHPPRPDELASLMSQLGRGPRPLTRRACLPVAGSGLIVPLHGGEGDGRGVLGFLYADDPGTEPPSDRVLALARSVADQMALTLTRERLLAALEREEARYRQLAEGAHDLILSADPRGVITYANPAAVRLLQPLTGPLVGSVVLTLPNPATQDALRVAWMAAATSLAGGRAEIQVGRYRLEVRLSAVGAGEGVLLVARDLSELQTLAEEINRRGQALEAATSRQTELRTYLTLFTQAQEEERRRISRELHDDTAQVLTATTRRVARLARDLDGERRERADDILGDLNAAIESVRRFARNLRPSVLDDLGLLPALEWLAGQAHTDTRLEVSGLERRLSPAAELTVFRLSQEALNNVDKHAQAHTAAIRVAFREDRVRVAISDDGRGFTAEQADAQARSGHLGLIGLRERVELAGGELEVASTPGQGTTLAFVLPG</sequence>
<comment type="subcellular location">
    <subcellularLocation>
        <location evidence="3">Cytoplasm</location>
    </subcellularLocation>
</comment>
<dbReference type="GO" id="GO:0046872">
    <property type="term" value="F:metal ion binding"/>
    <property type="evidence" value="ECO:0007669"/>
    <property type="project" value="UniProtKB-KW"/>
</dbReference>
<keyword evidence="9" id="KW-0808">Transferase</keyword>
<keyword evidence="24" id="KW-1185">Reference proteome</keyword>
<dbReference type="GO" id="GO:0000155">
    <property type="term" value="F:phosphorelay sensor kinase activity"/>
    <property type="evidence" value="ECO:0007669"/>
    <property type="project" value="InterPro"/>
</dbReference>
<dbReference type="RefSeq" id="WP_184113233.1">
    <property type="nucleotide sequence ID" value="NZ_BNAJ01000007.1"/>
</dbReference>
<dbReference type="PROSITE" id="PS50112">
    <property type="entry name" value="PAS"/>
    <property type="match status" value="1"/>
</dbReference>
<dbReference type="SMART" id="SM00091">
    <property type="entry name" value="PAS"/>
    <property type="match status" value="1"/>
</dbReference>
<dbReference type="EMBL" id="BNAJ01000007">
    <property type="protein sequence ID" value="GHF51373.1"/>
    <property type="molecule type" value="Genomic_DNA"/>
</dbReference>
<evidence type="ECO:0000256" key="17">
    <source>
        <dbReference type="ARBA" id="ARBA00024827"/>
    </source>
</evidence>
<dbReference type="EMBL" id="JACHFK010000007">
    <property type="protein sequence ID" value="MBB5377560.1"/>
    <property type="molecule type" value="Genomic_DNA"/>
</dbReference>
<evidence type="ECO:0000256" key="5">
    <source>
        <dbReference type="ARBA" id="ARBA00017322"/>
    </source>
</evidence>
<keyword evidence="15" id="KW-0902">Two-component regulatory system</keyword>
<keyword evidence="6" id="KW-0004">4Fe-4S</keyword>
<keyword evidence="13" id="KW-0067">ATP-binding</keyword>
<dbReference type="Proteomes" id="UP000619376">
    <property type="component" value="Unassembled WGS sequence"/>
</dbReference>
<dbReference type="PRINTS" id="PR00344">
    <property type="entry name" value="BCTRLSENSOR"/>
</dbReference>
<evidence type="ECO:0000256" key="13">
    <source>
        <dbReference type="ARBA" id="ARBA00022840"/>
    </source>
</evidence>
<evidence type="ECO:0000313" key="24">
    <source>
        <dbReference type="Proteomes" id="UP000619376"/>
    </source>
</evidence>
<dbReference type="InterPro" id="IPR035965">
    <property type="entry name" value="PAS-like_dom_sf"/>
</dbReference>
<evidence type="ECO:0000256" key="7">
    <source>
        <dbReference type="ARBA" id="ARBA00022490"/>
    </source>
</evidence>
<dbReference type="InterPro" id="IPR029016">
    <property type="entry name" value="GAF-like_dom_sf"/>
</dbReference>
<dbReference type="InterPro" id="IPR003018">
    <property type="entry name" value="GAF"/>
</dbReference>
<dbReference type="PROSITE" id="PS50109">
    <property type="entry name" value="HIS_KIN"/>
    <property type="match status" value="1"/>
</dbReference>
<dbReference type="InterPro" id="IPR050482">
    <property type="entry name" value="Sensor_HK_TwoCompSys"/>
</dbReference>
<dbReference type="PANTHER" id="PTHR24421:SF10">
    <property type="entry name" value="NITRATE_NITRITE SENSOR PROTEIN NARQ"/>
    <property type="match status" value="1"/>
</dbReference>
<dbReference type="SUPFAM" id="SSF55785">
    <property type="entry name" value="PYP-like sensor domain (PAS domain)"/>
    <property type="match status" value="1"/>
</dbReference>
<evidence type="ECO:0000259" key="19">
    <source>
        <dbReference type="PROSITE" id="PS50109"/>
    </source>
</evidence>
<dbReference type="Gene3D" id="3.30.450.20">
    <property type="entry name" value="PAS domain"/>
    <property type="match status" value="1"/>
</dbReference>
<reference evidence="21" key="4">
    <citation type="submission" date="2024-05" db="EMBL/GenBank/DDBJ databases">
        <authorList>
            <person name="Sun Q."/>
            <person name="Zhou Y."/>
        </authorList>
    </citation>
    <scope>NUCLEOTIDE SEQUENCE</scope>
    <source>
        <strain evidence="21">CGMCC 1.18437</strain>
    </source>
</reference>
<dbReference type="AlphaFoldDB" id="A0A7W8KGA7"/>
<evidence type="ECO:0000256" key="16">
    <source>
        <dbReference type="ARBA" id="ARBA00023014"/>
    </source>
</evidence>
<evidence type="ECO:0000256" key="8">
    <source>
        <dbReference type="ARBA" id="ARBA00022553"/>
    </source>
</evidence>
<name>A0A7W8KGA7_9DEIO</name>
<evidence type="ECO:0000313" key="21">
    <source>
        <dbReference type="EMBL" id="GHF51373.1"/>
    </source>
</evidence>
<dbReference type="InterPro" id="IPR011712">
    <property type="entry name" value="Sig_transdc_His_kin_sub3_dim/P"/>
</dbReference>
<evidence type="ECO:0000256" key="10">
    <source>
        <dbReference type="ARBA" id="ARBA00022723"/>
    </source>
</evidence>
<dbReference type="Gene3D" id="1.20.5.1930">
    <property type="match status" value="1"/>
</dbReference>
<keyword evidence="14" id="KW-0408">Iron</keyword>
<keyword evidence="16" id="KW-0411">Iron-sulfur</keyword>
<evidence type="ECO:0000256" key="15">
    <source>
        <dbReference type="ARBA" id="ARBA00023012"/>
    </source>
</evidence>
<dbReference type="Gene3D" id="3.30.450.40">
    <property type="match status" value="3"/>
</dbReference>
<evidence type="ECO:0000256" key="4">
    <source>
        <dbReference type="ARBA" id="ARBA00012438"/>
    </source>
</evidence>
<dbReference type="Proteomes" id="UP000539473">
    <property type="component" value="Unassembled WGS sequence"/>
</dbReference>
<dbReference type="Pfam" id="PF13188">
    <property type="entry name" value="PAS_8"/>
    <property type="match status" value="1"/>
</dbReference>
<keyword evidence="10" id="KW-0479">Metal-binding</keyword>
<evidence type="ECO:0000256" key="9">
    <source>
        <dbReference type="ARBA" id="ARBA00022679"/>
    </source>
</evidence>
<protein>
    <recommendedName>
        <fullName evidence="5">Oxygen sensor histidine kinase NreB</fullName>
        <ecNumber evidence="4">2.7.13.3</ecNumber>
    </recommendedName>
    <alternativeName>
        <fullName evidence="18">Nitrogen regulation protein B</fullName>
    </alternativeName>
</protein>
<organism evidence="22 23">
    <name type="scientific">Deinococcus metalli</name>
    <dbReference type="NCBI Taxonomy" id="1141878"/>
    <lineage>
        <taxon>Bacteria</taxon>
        <taxon>Thermotogati</taxon>
        <taxon>Deinococcota</taxon>
        <taxon>Deinococci</taxon>
        <taxon>Deinococcales</taxon>
        <taxon>Deinococcaceae</taxon>
        <taxon>Deinococcus</taxon>
    </lineage>
</organism>
<reference evidence="22 23" key="3">
    <citation type="submission" date="2020-08" db="EMBL/GenBank/DDBJ databases">
        <title>Genomic Encyclopedia of Type Strains, Phase IV (KMG-IV): sequencing the most valuable type-strain genomes for metagenomic binning, comparative biology and taxonomic classification.</title>
        <authorList>
            <person name="Goeker M."/>
        </authorList>
    </citation>
    <scope>NUCLEOTIDE SEQUENCE [LARGE SCALE GENOMIC DNA]</scope>
    <source>
        <strain evidence="22 23">DSM 27521</strain>
    </source>
</reference>
<evidence type="ECO:0000256" key="1">
    <source>
        <dbReference type="ARBA" id="ARBA00000085"/>
    </source>
</evidence>
<dbReference type="InterPro" id="IPR005467">
    <property type="entry name" value="His_kinase_dom"/>
</dbReference>
<evidence type="ECO:0000259" key="20">
    <source>
        <dbReference type="PROSITE" id="PS50112"/>
    </source>
</evidence>
<comment type="catalytic activity">
    <reaction evidence="1">
        <text>ATP + protein L-histidine = ADP + protein N-phospho-L-histidine.</text>
        <dbReference type="EC" id="2.7.13.3"/>
    </reaction>
</comment>
<reference evidence="24" key="2">
    <citation type="journal article" date="2019" name="Int. J. Syst. Evol. Microbiol.">
        <title>The Global Catalogue of Microorganisms (GCM) 10K type strain sequencing project: providing services to taxonomists for standard genome sequencing and annotation.</title>
        <authorList>
            <consortium name="The Broad Institute Genomics Platform"/>
            <consortium name="The Broad Institute Genome Sequencing Center for Infectious Disease"/>
            <person name="Wu L."/>
            <person name="Ma J."/>
        </authorList>
    </citation>
    <scope>NUCLEOTIDE SEQUENCE [LARGE SCALE GENOMIC DNA]</scope>
    <source>
        <strain evidence="24">CGMCC 1.18437</strain>
    </source>
</reference>
<comment type="function">
    <text evidence="17">Member of the two-component regulatory system NreB/NreC involved in the control of dissimilatory nitrate/nitrite reduction in response to oxygen. NreB functions as a direct oxygen sensor histidine kinase which is autophosphorylated, in the absence of oxygen, probably at the conserved histidine residue, and transfers its phosphate group probably to a conserved aspartate residue of NreC. NreB/NreC activates the expression of the nitrate (narGHJI) and nitrite (nir) reductase operons, as well as the putative nitrate transporter gene narT.</text>
</comment>
<evidence type="ECO:0000256" key="6">
    <source>
        <dbReference type="ARBA" id="ARBA00022485"/>
    </source>
</evidence>
<dbReference type="SUPFAM" id="SSF55781">
    <property type="entry name" value="GAF domain-like"/>
    <property type="match status" value="3"/>
</dbReference>
<evidence type="ECO:0000256" key="18">
    <source>
        <dbReference type="ARBA" id="ARBA00030800"/>
    </source>
</evidence>
<dbReference type="Gene3D" id="3.30.565.10">
    <property type="entry name" value="Histidine kinase-like ATPase, C-terminal domain"/>
    <property type="match status" value="1"/>
</dbReference>
<proteinExistence type="predicted"/>
<dbReference type="EC" id="2.7.13.3" evidence="4"/>
<comment type="caution">
    <text evidence="22">The sequence shown here is derived from an EMBL/GenBank/DDBJ whole genome shotgun (WGS) entry which is preliminary data.</text>
</comment>
<dbReference type="GO" id="GO:0046983">
    <property type="term" value="F:protein dimerization activity"/>
    <property type="evidence" value="ECO:0007669"/>
    <property type="project" value="InterPro"/>
</dbReference>
<dbReference type="GO" id="GO:0016020">
    <property type="term" value="C:membrane"/>
    <property type="evidence" value="ECO:0007669"/>
    <property type="project" value="InterPro"/>
</dbReference>
<dbReference type="Pfam" id="PF13185">
    <property type="entry name" value="GAF_2"/>
    <property type="match status" value="2"/>
</dbReference>
<dbReference type="Pfam" id="PF07730">
    <property type="entry name" value="HisKA_3"/>
    <property type="match status" value="1"/>
</dbReference>
<dbReference type="GO" id="GO:0005737">
    <property type="term" value="C:cytoplasm"/>
    <property type="evidence" value="ECO:0007669"/>
    <property type="project" value="UniProtKB-SubCell"/>
</dbReference>